<dbReference type="Pfam" id="PF13365">
    <property type="entry name" value="Trypsin_2"/>
    <property type="match status" value="1"/>
</dbReference>
<dbReference type="GO" id="GO:0004519">
    <property type="term" value="F:endonuclease activity"/>
    <property type="evidence" value="ECO:0007669"/>
    <property type="project" value="UniProtKB-KW"/>
</dbReference>
<dbReference type="Pfam" id="PF04231">
    <property type="entry name" value="Endonuclease_1"/>
    <property type="match status" value="1"/>
</dbReference>
<comment type="caution">
    <text evidence="10">The sequence shown here is derived from an EMBL/GenBank/DDBJ whole genome shotgun (WGS) entry which is preliminary data.</text>
</comment>
<keyword evidence="3 8" id="KW-0645">Protease</keyword>
<proteinExistence type="inferred from homology"/>
<reference evidence="10 11" key="1">
    <citation type="submission" date="2019-03" db="EMBL/GenBank/DDBJ databases">
        <title>Genomic Encyclopedia of Type Strains, Phase IV (KMG-IV): sequencing the most valuable type-strain genomes for metagenomic binning, comparative biology and taxonomic classification.</title>
        <authorList>
            <person name="Goeker M."/>
        </authorList>
    </citation>
    <scope>NUCLEOTIDE SEQUENCE [LARGE SCALE GENOMIC DNA]</scope>
    <source>
        <strain evidence="10 11">DSM 2286</strain>
    </source>
</reference>
<protein>
    <recommendedName>
        <fullName evidence="8">Serine protease</fullName>
        <ecNumber evidence="8">3.4.21.-</ecNumber>
    </recommendedName>
</protein>
<evidence type="ECO:0000256" key="9">
    <source>
        <dbReference type="SAM" id="MobiDB-lite"/>
    </source>
</evidence>
<feature type="region of interest" description="Disordered" evidence="9">
    <location>
        <begin position="384"/>
        <end position="408"/>
    </location>
</feature>
<dbReference type="SUPFAM" id="SSF50494">
    <property type="entry name" value="Trypsin-like serine proteases"/>
    <property type="match status" value="1"/>
</dbReference>
<evidence type="ECO:0000313" key="11">
    <source>
        <dbReference type="Proteomes" id="UP000295169"/>
    </source>
</evidence>
<keyword evidence="6 8" id="KW-0378">Hydrolase</keyword>
<dbReference type="EMBL" id="SMMU01000058">
    <property type="protein sequence ID" value="TCL15540.1"/>
    <property type="molecule type" value="Genomic_DNA"/>
</dbReference>
<dbReference type="Proteomes" id="UP000295169">
    <property type="component" value="Unassembled WGS sequence"/>
</dbReference>
<evidence type="ECO:0000256" key="6">
    <source>
        <dbReference type="ARBA" id="ARBA00022801"/>
    </source>
</evidence>
<dbReference type="InterPro" id="IPR044925">
    <property type="entry name" value="His-Me_finger_sf"/>
</dbReference>
<gene>
    <name evidence="10" type="ORF">EV691_15814</name>
</gene>
<keyword evidence="10" id="KW-0255">Endonuclease</keyword>
<dbReference type="GO" id="GO:0008236">
    <property type="term" value="F:serine-type peptidase activity"/>
    <property type="evidence" value="ECO:0007669"/>
    <property type="project" value="UniProtKB-KW"/>
</dbReference>
<organism evidence="10 11">
    <name type="scientific">Azotobacter chroococcum</name>
    <dbReference type="NCBI Taxonomy" id="353"/>
    <lineage>
        <taxon>Bacteria</taxon>
        <taxon>Pseudomonadati</taxon>
        <taxon>Pseudomonadota</taxon>
        <taxon>Gammaproteobacteria</taxon>
        <taxon>Pseudomonadales</taxon>
        <taxon>Pseudomonadaceae</taxon>
        <taxon>Azotobacter</taxon>
    </lineage>
</organism>
<dbReference type="EC" id="3.4.21.-" evidence="8"/>
<dbReference type="RefSeq" id="WP_131301155.1">
    <property type="nucleotide sequence ID" value="NZ_JBHLST010000023.1"/>
</dbReference>
<comment type="similarity">
    <text evidence="2 8">Belongs to the peptidase S1B family.</text>
</comment>
<keyword evidence="7 8" id="KW-0720">Serine protease</keyword>
<evidence type="ECO:0000256" key="4">
    <source>
        <dbReference type="ARBA" id="ARBA00022722"/>
    </source>
</evidence>
<evidence type="ECO:0000256" key="1">
    <source>
        <dbReference type="ARBA" id="ARBA00006429"/>
    </source>
</evidence>
<comment type="similarity">
    <text evidence="1">Belongs to the EndA/NucM nuclease family.</text>
</comment>
<evidence type="ECO:0000256" key="3">
    <source>
        <dbReference type="ARBA" id="ARBA00022670"/>
    </source>
</evidence>
<dbReference type="InterPro" id="IPR007346">
    <property type="entry name" value="Endonuclease-I"/>
</dbReference>
<dbReference type="PANTHER" id="PTHR33607:SF2">
    <property type="entry name" value="ENDONUCLEASE-1"/>
    <property type="match status" value="1"/>
</dbReference>
<dbReference type="InterPro" id="IPR009003">
    <property type="entry name" value="Peptidase_S1_PA"/>
</dbReference>
<dbReference type="SUPFAM" id="SSF54060">
    <property type="entry name" value="His-Me finger endonucleases"/>
    <property type="match status" value="1"/>
</dbReference>
<evidence type="ECO:0000256" key="2">
    <source>
        <dbReference type="ARBA" id="ARBA00008764"/>
    </source>
</evidence>
<dbReference type="GO" id="GO:0006508">
    <property type="term" value="P:proteolysis"/>
    <property type="evidence" value="ECO:0007669"/>
    <property type="project" value="UniProtKB-KW"/>
</dbReference>
<feature type="compositionally biased region" description="Pro residues" evidence="9">
    <location>
        <begin position="390"/>
        <end position="405"/>
    </location>
</feature>
<dbReference type="InterPro" id="IPR008256">
    <property type="entry name" value="Peptidase_S1B"/>
</dbReference>
<dbReference type="AlphaFoldDB" id="A0A4R1NX07"/>
<sequence length="700" mass="78732">MSTPNRFIALLDETESRFQQRQKVREEKEQLLSQGGIFAANSEDAIKRRLSHLQTPPEVGVTITDRVRGLIPPAPGIPAELERLLGTNDLMGIHFLELGTWVSRAVVRVHVQSSQGHGYGTGFMVSPRLMLTNNHVLQNATEASQSRVEFNYENGLGGNMKTSIFARLAPEMLFLTDRDLDYTLVALNPESEPAAHGWLPLIEEQGKVMVGEWVNIIQHPNGEPKQLALRENLVVDELERFLHYRTDTAPGSSGSPVFNDQWEVVALHHSGVPERDAQGRILTVDNQLWAPWMGEHRIAWKANEGVRISRVIAHIKAQALDEQKRQLRAQMFETRPPVPEASVPLRQPEPQPQNETPTVGAQVNPDGSASWTFPVTVTVSVGTGAHQTLPAPPSTPAASVPPPLAPAQAEDRELTEALATLSTARTRTYYDAEADMDAAEQYYRSIQSGQSAQALFKQLSKLVCTTHETALSYKPSMHVYPWVDLHPDLKLRSIYSGLPFDPEEFIREDFRIAQERAVRMRELMLHEASLGIERLEEEIDLLEASLPFNCEHVVPRSWFNKKNPMLGDLHHLFACEIGCNSFRSNIPYYDFPDFEEAVRDACGKRQGEEKFEPSHGKGAVARATLYFLLRYPGKVGDNNRELQQDRLMMLGTWHSDFPPDEYERHRNAAIFEKQGNRNPLIDHPEWVESIDFALGVGAIS</sequence>
<feature type="region of interest" description="Disordered" evidence="9">
    <location>
        <begin position="335"/>
        <end position="367"/>
    </location>
</feature>
<accession>A0A4R1NX07</accession>
<keyword evidence="4" id="KW-0540">Nuclease</keyword>
<keyword evidence="5" id="KW-0732">Signal</keyword>
<evidence type="ECO:0000256" key="8">
    <source>
        <dbReference type="RuleBase" id="RU004296"/>
    </source>
</evidence>
<dbReference type="PANTHER" id="PTHR33607">
    <property type="entry name" value="ENDONUCLEASE-1"/>
    <property type="match status" value="1"/>
</dbReference>
<evidence type="ECO:0000313" key="10">
    <source>
        <dbReference type="EMBL" id="TCL15540.1"/>
    </source>
</evidence>
<name>A0A4R1NX07_9GAMM</name>
<dbReference type="InterPro" id="IPR043504">
    <property type="entry name" value="Peptidase_S1_PA_chymotrypsin"/>
</dbReference>
<evidence type="ECO:0000256" key="7">
    <source>
        <dbReference type="ARBA" id="ARBA00022825"/>
    </source>
</evidence>
<dbReference type="PRINTS" id="PR00839">
    <property type="entry name" value="V8PROTEASE"/>
</dbReference>
<dbReference type="Gene3D" id="2.40.10.10">
    <property type="entry name" value="Trypsin-like serine proteases"/>
    <property type="match status" value="2"/>
</dbReference>
<evidence type="ECO:0000256" key="5">
    <source>
        <dbReference type="ARBA" id="ARBA00022729"/>
    </source>
</evidence>